<gene>
    <name evidence="4" type="ORF">BE18_02510</name>
</gene>
<dbReference type="AlphaFoldDB" id="A0A150T3Y3"/>
<dbReference type="Proteomes" id="UP000075515">
    <property type="component" value="Unassembled WGS sequence"/>
</dbReference>
<evidence type="ECO:0000313" key="4">
    <source>
        <dbReference type="EMBL" id="KYF99276.1"/>
    </source>
</evidence>
<dbReference type="InterPro" id="IPR013229">
    <property type="entry name" value="PEGA"/>
</dbReference>
<protein>
    <recommendedName>
        <fullName evidence="3">PEGA domain-containing protein</fullName>
    </recommendedName>
</protein>
<evidence type="ECO:0000313" key="5">
    <source>
        <dbReference type="Proteomes" id="UP000075515"/>
    </source>
</evidence>
<comment type="caution">
    <text evidence="4">The sequence shown here is derived from an EMBL/GenBank/DDBJ whole genome shotgun (WGS) entry which is preliminary data.</text>
</comment>
<feature type="region of interest" description="Disordered" evidence="1">
    <location>
        <begin position="206"/>
        <end position="231"/>
    </location>
</feature>
<keyword evidence="2" id="KW-0472">Membrane</keyword>
<feature type="region of interest" description="Disordered" evidence="1">
    <location>
        <begin position="15"/>
        <end position="45"/>
    </location>
</feature>
<sequence length="360" mass="37266">MCFVGLLTAASPSEAQLKGGASPKGAGQQGAAGQTAIQAPRAPSEAMSDKARKLYMEGVTASEKGRWADAYASFVAAWALQKHYTIAGGIGTCELMLLRYADAAKHLAIYVREIEKDTTATPDERAAALKTYAQARAKVGAVRLRVDVEDAEVRVGQEVVGTVPLEDPVFLEPGAHTISVRRQGYEPASVAVELKAGEEIERSVELKSARPSEPAPVETPGTAWQGGLGKGGDPPPNKTLLIAGGAVAGVGVIAGTVFAVLSVAKANDAEELRGEVRADTMLKGRCPSTESPAVCAKLSDTVDLQYAFINVAIGSFIVGAAGVGTVVYALVDRPSAPDRRVQVAPLVGSGVTGLSLSGRF</sequence>
<organism evidence="4 5">
    <name type="scientific">Sorangium cellulosum</name>
    <name type="common">Polyangium cellulosum</name>
    <dbReference type="NCBI Taxonomy" id="56"/>
    <lineage>
        <taxon>Bacteria</taxon>
        <taxon>Pseudomonadati</taxon>
        <taxon>Myxococcota</taxon>
        <taxon>Polyangia</taxon>
        <taxon>Polyangiales</taxon>
        <taxon>Polyangiaceae</taxon>
        <taxon>Sorangium</taxon>
    </lineage>
</organism>
<evidence type="ECO:0000259" key="3">
    <source>
        <dbReference type="Pfam" id="PF08308"/>
    </source>
</evidence>
<keyword evidence="2" id="KW-1133">Transmembrane helix</keyword>
<dbReference type="EMBL" id="JEMC01001149">
    <property type="protein sequence ID" value="KYF99276.1"/>
    <property type="molecule type" value="Genomic_DNA"/>
</dbReference>
<feature type="transmembrane region" description="Helical" evidence="2">
    <location>
        <begin position="240"/>
        <end position="264"/>
    </location>
</feature>
<name>A0A150T3Y3_SORCE</name>
<feature type="transmembrane region" description="Helical" evidence="2">
    <location>
        <begin position="307"/>
        <end position="331"/>
    </location>
</feature>
<dbReference type="Pfam" id="PF08308">
    <property type="entry name" value="PEGA"/>
    <property type="match status" value="1"/>
</dbReference>
<reference evidence="4 5" key="1">
    <citation type="submission" date="2014-02" db="EMBL/GenBank/DDBJ databases">
        <title>The small core and large imbalanced accessory genome model reveals a collaborative survival strategy of Sorangium cellulosum strains in nature.</title>
        <authorList>
            <person name="Han K."/>
            <person name="Peng R."/>
            <person name="Blom J."/>
            <person name="Li Y.-Z."/>
        </authorList>
    </citation>
    <scope>NUCLEOTIDE SEQUENCE [LARGE SCALE GENOMIC DNA]</scope>
    <source>
        <strain evidence="4 5">So0149</strain>
    </source>
</reference>
<evidence type="ECO:0000256" key="1">
    <source>
        <dbReference type="SAM" id="MobiDB-lite"/>
    </source>
</evidence>
<evidence type="ECO:0000256" key="2">
    <source>
        <dbReference type="SAM" id="Phobius"/>
    </source>
</evidence>
<proteinExistence type="predicted"/>
<accession>A0A150T3Y3</accession>
<feature type="compositionally biased region" description="Low complexity" evidence="1">
    <location>
        <begin position="19"/>
        <end position="39"/>
    </location>
</feature>
<feature type="domain" description="PEGA" evidence="3">
    <location>
        <begin position="142"/>
        <end position="208"/>
    </location>
</feature>
<keyword evidence="2" id="KW-0812">Transmembrane</keyword>